<dbReference type="Pfam" id="PF25175">
    <property type="entry name" value="Beta-prop_WDR5"/>
    <property type="match status" value="1"/>
</dbReference>
<dbReference type="SUPFAM" id="SSF50978">
    <property type="entry name" value="WD40 repeat-like"/>
    <property type="match status" value="1"/>
</dbReference>
<dbReference type="PANTHER" id="PTHR44019:SF8">
    <property type="entry name" value="POC1 CENTRIOLAR PROTEIN HOMOLOG"/>
    <property type="match status" value="1"/>
</dbReference>
<keyword evidence="8" id="KW-1185">Reference proteome</keyword>
<evidence type="ECO:0000256" key="1">
    <source>
        <dbReference type="ARBA" id="ARBA00022574"/>
    </source>
</evidence>
<evidence type="ECO:0000256" key="4">
    <source>
        <dbReference type="PROSITE-ProRule" id="PRU00221"/>
    </source>
</evidence>
<feature type="domain" description="WDR5-like beta-propeller" evidence="6">
    <location>
        <begin position="260"/>
        <end position="558"/>
    </location>
</feature>
<evidence type="ECO:0000313" key="8">
    <source>
        <dbReference type="Proteomes" id="UP001175271"/>
    </source>
</evidence>
<dbReference type="InterPro" id="IPR020472">
    <property type="entry name" value="WD40_PAC1"/>
</dbReference>
<dbReference type="InterPro" id="IPR019775">
    <property type="entry name" value="WD40_repeat_CS"/>
</dbReference>
<evidence type="ECO:0000259" key="6">
    <source>
        <dbReference type="Pfam" id="PF25175"/>
    </source>
</evidence>
<evidence type="ECO:0000256" key="3">
    <source>
        <dbReference type="ARBA" id="ARBA00037984"/>
    </source>
</evidence>
<reference evidence="7" key="1">
    <citation type="submission" date="2023-06" db="EMBL/GenBank/DDBJ databases">
        <title>Genomic analysis of the entomopathogenic nematode Steinernema hermaphroditum.</title>
        <authorList>
            <person name="Schwarz E.M."/>
            <person name="Heppert J.K."/>
            <person name="Baniya A."/>
            <person name="Schwartz H.T."/>
            <person name="Tan C.-H."/>
            <person name="Antoshechkin I."/>
            <person name="Sternberg P.W."/>
            <person name="Goodrich-Blair H."/>
            <person name="Dillman A.R."/>
        </authorList>
    </citation>
    <scope>NUCLEOTIDE SEQUENCE</scope>
    <source>
        <strain evidence="7">PS9179</strain>
        <tissue evidence="7">Whole animal</tissue>
    </source>
</reference>
<evidence type="ECO:0000256" key="2">
    <source>
        <dbReference type="ARBA" id="ARBA00022737"/>
    </source>
</evidence>
<feature type="repeat" description="WD" evidence="4">
    <location>
        <begin position="303"/>
        <end position="344"/>
    </location>
</feature>
<dbReference type="SMART" id="SM00320">
    <property type="entry name" value="WD40"/>
    <property type="match status" value="7"/>
</dbReference>
<name>A0AA39HEW1_9BILA</name>
<evidence type="ECO:0000313" key="7">
    <source>
        <dbReference type="EMBL" id="KAK0404024.1"/>
    </source>
</evidence>
<proteinExistence type="inferred from homology"/>
<dbReference type="PANTHER" id="PTHR44019">
    <property type="entry name" value="WD REPEAT-CONTAINING PROTEIN 55"/>
    <property type="match status" value="1"/>
</dbReference>
<dbReference type="InterPro" id="IPR050505">
    <property type="entry name" value="WDR55/POC1"/>
</dbReference>
<dbReference type="InterPro" id="IPR001680">
    <property type="entry name" value="WD40_rpt"/>
</dbReference>
<protein>
    <recommendedName>
        <fullName evidence="6">WDR5-like beta-propeller domain-containing protein</fullName>
    </recommendedName>
</protein>
<comment type="similarity">
    <text evidence="3">Belongs to the WD repeat POC1 family.</text>
</comment>
<feature type="region of interest" description="Disordered" evidence="5">
    <location>
        <begin position="216"/>
        <end position="245"/>
    </location>
</feature>
<dbReference type="CDD" id="cd00200">
    <property type="entry name" value="WD40"/>
    <property type="match status" value="1"/>
</dbReference>
<dbReference type="PROSITE" id="PS50082">
    <property type="entry name" value="WD_REPEATS_2"/>
    <property type="match status" value="5"/>
</dbReference>
<comment type="caution">
    <text evidence="7">The sequence shown here is derived from an EMBL/GenBank/DDBJ whole genome shotgun (WGS) entry which is preliminary data.</text>
</comment>
<sequence>MESRSRCRRSRRNTAAVTALEESELVPVPQNAGFEVYQVQGAEVDVQNPAIYAEQWIEESYEGSFVLSQDEILEGSYVFSSDDPDVFHELDNEYVYVEMASVQAGTESDDEIIDVVNDNVQYFAEDDGLEESEVVAARESSKVRMQSCLRKRRREEEGGDGGERSQNVRFAGKFFYHNFPSSLEDTIARMSMYDSKKFIRRYIKFKSRWDRKRSLPMERKARRSNAAVGPEDLPTEMKLEPREESEKCNPWKPQFRCEATLYGHQKGITRVRFSPDGLFIASASNDSTVKVWSFQNEALENTYLGHSLGVNDVAWCPRSRLLLSASSDRTLMLWDRTENQRLWTFEGHEEMVLCCAIDPVEGRRAASGSADEAVRVWDLEQRRLLFVLNSHQSMVVSLSFYKDGVRLVSAGFDGHAFFWDTREGELVDSLFGDPALTNPEPLTFVQFTRSGNLLTSNTKSELVLWDLLKRSPMRSYAGSFNDKNFISASIMVKHGYPSLVISGSEDDKVRIWDFRTMQLLQTVPVSEDSKALALDVHPRRFLFASAGAGDRDTAVRVWMSS</sequence>
<feature type="repeat" description="WD" evidence="4">
    <location>
        <begin position="261"/>
        <end position="302"/>
    </location>
</feature>
<gene>
    <name evidence="7" type="ORF">QR680_017247</name>
</gene>
<feature type="repeat" description="WD" evidence="4">
    <location>
        <begin position="498"/>
        <end position="522"/>
    </location>
</feature>
<organism evidence="7 8">
    <name type="scientific">Steinernema hermaphroditum</name>
    <dbReference type="NCBI Taxonomy" id="289476"/>
    <lineage>
        <taxon>Eukaryota</taxon>
        <taxon>Metazoa</taxon>
        <taxon>Ecdysozoa</taxon>
        <taxon>Nematoda</taxon>
        <taxon>Chromadorea</taxon>
        <taxon>Rhabditida</taxon>
        <taxon>Tylenchina</taxon>
        <taxon>Panagrolaimomorpha</taxon>
        <taxon>Strongyloidoidea</taxon>
        <taxon>Steinernematidae</taxon>
        <taxon>Steinernema</taxon>
    </lineage>
</organism>
<dbReference type="Proteomes" id="UP001175271">
    <property type="component" value="Unassembled WGS sequence"/>
</dbReference>
<dbReference type="EMBL" id="JAUCMV010000004">
    <property type="protein sequence ID" value="KAK0404024.1"/>
    <property type="molecule type" value="Genomic_DNA"/>
</dbReference>
<accession>A0AA39HEW1</accession>
<feature type="repeat" description="WD" evidence="4">
    <location>
        <begin position="345"/>
        <end position="387"/>
    </location>
</feature>
<feature type="compositionally biased region" description="Basic and acidic residues" evidence="5">
    <location>
        <begin position="235"/>
        <end position="245"/>
    </location>
</feature>
<dbReference type="AlphaFoldDB" id="A0AA39HEW1"/>
<dbReference type="Gene3D" id="2.130.10.10">
    <property type="entry name" value="YVTN repeat-like/Quinoprotein amine dehydrogenase"/>
    <property type="match status" value="1"/>
</dbReference>
<dbReference type="InterPro" id="IPR036322">
    <property type="entry name" value="WD40_repeat_dom_sf"/>
</dbReference>
<evidence type="ECO:0000256" key="5">
    <source>
        <dbReference type="SAM" id="MobiDB-lite"/>
    </source>
</evidence>
<feature type="repeat" description="WD" evidence="4">
    <location>
        <begin position="388"/>
        <end position="429"/>
    </location>
</feature>
<dbReference type="PRINTS" id="PR00320">
    <property type="entry name" value="GPROTEINBRPT"/>
</dbReference>
<keyword evidence="1 4" id="KW-0853">WD repeat</keyword>
<dbReference type="PROSITE" id="PS50294">
    <property type="entry name" value="WD_REPEATS_REGION"/>
    <property type="match status" value="4"/>
</dbReference>
<keyword evidence="2" id="KW-0677">Repeat</keyword>
<dbReference type="InterPro" id="IPR059122">
    <property type="entry name" value="Beta-prop_WDR5-like"/>
</dbReference>
<dbReference type="InterPro" id="IPR015943">
    <property type="entry name" value="WD40/YVTN_repeat-like_dom_sf"/>
</dbReference>
<dbReference type="PROSITE" id="PS00678">
    <property type="entry name" value="WD_REPEATS_1"/>
    <property type="match status" value="3"/>
</dbReference>